<evidence type="ECO:0000313" key="7">
    <source>
        <dbReference type="EMBL" id="MBB5183081.1"/>
    </source>
</evidence>
<comment type="caution">
    <text evidence="7">The sequence shown here is derived from an EMBL/GenBank/DDBJ whole genome shotgun (WGS) entry which is preliminary data.</text>
</comment>
<feature type="transmembrane region" description="Helical" evidence="6">
    <location>
        <begin position="208"/>
        <end position="226"/>
    </location>
</feature>
<keyword evidence="5 6" id="KW-0472">Membrane</keyword>
<comment type="subcellular location">
    <subcellularLocation>
        <location evidence="1">Membrane</location>
        <topology evidence="1">Multi-pass membrane protein</topology>
    </subcellularLocation>
</comment>
<feature type="transmembrane region" description="Helical" evidence="6">
    <location>
        <begin position="86"/>
        <end position="108"/>
    </location>
</feature>
<feature type="transmembrane region" description="Helical" evidence="6">
    <location>
        <begin position="114"/>
        <end position="132"/>
    </location>
</feature>
<feature type="transmembrane region" description="Helical" evidence="6">
    <location>
        <begin position="6"/>
        <end position="24"/>
    </location>
</feature>
<reference evidence="7 8" key="1">
    <citation type="submission" date="2020-08" db="EMBL/GenBank/DDBJ databases">
        <title>Genomic Encyclopedia of Type Strains, Phase IV (KMG-IV): sequencing the most valuable type-strain genomes for metagenomic binning, comparative biology and taxonomic classification.</title>
        <authorList>
            <person name="Goeker M."/>
        </authorList>
    </citation>
    <scope>NUCLEOTIDE SEQUENCE [LARGE SCALE GENOMIC DNA]</scope>
    <source>
        <strain evidence="7 8">DSM 25799</strain>
    </source>
</reference>
<keyword evidence="3 6" id="KW-0812">Transmembrane</keyword>
<keyword evidence="4 6" id="KW-1133">Transmembrane helix</keyword>
<dbReference type="RefSeq" id="WP_183328339.1">
    <property type="nucleotide sequence ID" value="NZ_JACHHK010000003.1"/>
</dbReference>
<proteinExistence type="inferred from homology"/>
<feature type="transmembrane region" description="Helical" evidence="6">
    <location>
        <begin position="31"/>
        <end position="48"/>
    </location>
</feature>
<dbReference type="Proteomes" id="UP000539953">
    <property type="component" value="Unassembled WGS sequence"/>
</dbReference>
<evidence type="ECO:0000256" key="1">
    <source>
        <dbReference type="ARBA" id="ARBA00004141"/>
    </source>
</evidence>
<evidence type="ECO:0000256" key="4">
    <source>
        <dbReference type="ARBA" id="ARBA00022989"/>
    </source>
</evidence>
<accession>A0A7W8CWX2</accession>
<dbReference type="Pfam" id="PF07947">
    <property type="entry name" value="YhhN"/>
    <property type="match status" value="1"/>
</dbReference>
<dbReference type="GO" id="GO:0016787">
    <property type="term" value="F:hydrolase activity"/>
    <property type="evidence" value="ECO:0007669"/>
    <property type="project" value="TreeGrafter"/>
</dbReference>
<sequence>MSEERIFALIVFILMNGFVVQRNRRKMVSSLLWKASASMGFVLSGIMATYEKPYLFSLLMLTGLIFGLLGDIWLGLKWSYTHDDDTYLYAGFIAFLIGHVFYCTAMVVELGIAPVLPIILAIIASFAVVFSGDRLQIHYGKFRPISVLYGIALFSTMFMGLFGAGAAQLQDPQMNRLFLGGLLFLVSDLLLSHIYFGRHKTGFGMLWLNHFTYYAAQLLMVSAIYMSI</sequence>
<evidence type="ECO:0000256" key="5">
    <source>
        <dbReference type="ARBA" id="ARBA00023136"/>
    </source>
</evidence>
<keyword evidence="8" id="KW-1185">Reference proteome</keyword>
<dbReference type="PANTHER" id="PTHR31885:SF6">
    <property type="entry name" value="GH04784P"/>
    <property type="match status" value="1"/>
</dbReference>
<dbReference type="AlphaFoldDB" id="A0A7W8CWX2"/>
<organism evidence="7 8">
    <name type="scientific">Catenisphaera adipataccumulans</name>
    <dbReference type="NCBI Taxonomy" id="700500"/>
    <lineage>
        <taxon>Bacteria</taxon>
        <taxon>Bacillati</taxon>
        <taxon>Bacillota</taxon>
        <taxon>Erysipelotrichia</taxon>
        <taxon>Erysipelotrichales</taxon>
        <taxon>Erysipelotrichaceae</taxon>
        <taxon>Catenisphaera</taxon>
    </lineage>
</organism>
<dbReference type="PANTHER" id="PTHR31885">
    <property type="entry name" value="GH04784P"/>
    <property type="match status" value="1"/>
</dbReference>
<dbReference type="InterPro" id="IPR012506">
    <property type="entry name" value="TMEM86B-like"/>
</dbReference>
<dbReference type="GO" id="GO:0016020">
    <property type="term" value="C:membrane"/>
    <property type="evidence" value="ECO:0007669"/>
    <property type="project" value="UniProtKB-SubCell"/>
</dbReference>
<feature type="transmembrane region" description="Helical" evidence="6">
    <location>
        <begin position="177"/>
        <end position="196"/>
    </location>
</feature>
<protein>
    <submittedName>
        <fullName evidence="7">Putative membrane protein YhhN</fullName>
    </submittedName>
</protein>
<comment type="similarity">
    <text evidence="2">Belongs to the TMEM86 family.</text>
</comment>
<feature type="transmembrane region" description="Helical" evidence="6">
    <location>
        <begin position="54"/>
        <end position="74"/>
    </location>
</feature>
<evidence type="ECO:0000313" key="8">
    <source>
        <dbReference type="Proteomes" id="UP000539953"/>
    </source>
</evidence>
<evidence type="ECO:0000256" key="2">
    <source>
        <dbReference type="ARBA" id="ARBA00007375"/>
    </source>
</evidence>
<dbReference type="EMBL" id="JACHHK010000003">
    <property type="protein sequence ID" value="MBB5183081.1"/>
    <property type="molecule type" value="Genomic_DNA"/>
</dbReference>
<name>A0A7W8CWX2_9FIRM</name>
<evidence type="ECO:0000256" key="3">
    <source>
        <dbReference type="ARBA" id="ARBA00022692"/>
    </source>
</evidence>
<evidence type="ECO:0000256" key="6">
    <source>
        <dbReference type="SAM" id="Phobius"/>
    </source>
</evidence>
<gene>
    <name evidence="7" type="ORF">HNQ47_001101</name>
</gene>
<feature type="transmembrane region" description="Helical" evidence="6">
    <location>
        <begin position="144"/>
        <end position="165"/>
    </location>
</feature>